<comment type="subcellular location">
    <subcellularLocation>
        <location evidence="11">Cell inner membrane</location>
        <topology evidence="11">Multi-pass membrane protein</topology>
    </subcellularLocation>
    <subcellularLocation>
        <location evidence="1">Membrane</location>
        <topology evidence="1">Multi-pass membrane protein</topology>
    </subcellularLocation>
</comment>
<dbReference type="GO" id="GO:0008955">
    <property type="term" value="F:peptidoglycan glycosyltransferase activity"/>
    <property type="evidence" value="ECO:0007669"/>
    <property type="project" value="UniProtKB-UniRule"/>
</dbReference>
<dbReference type="PANTHER" id="PTHR30474">
    <property type="entry name" value="CELL CYCLE PROTEIN"/>
    <property type="match status" value="1"/>
</dbReference>
<feature type="transmembrane region" description="Helical" evidence="11">
    <location>
        <begin position="274"/>
        <end position="295"/>
    </location>
</feature>
<dbReference type="GO" id="GO:0008360">
    <property type="term" value="P:regulation of cell shape"/>
    <property type="evidence" value="ECO:0007669"/>
    <property type="project" value="UniProtKB-KW"/>
</dbReference>
<evidence type="ECO:0000256" key="2">
    <source>
        <dbReference type="ARBA" id="ARBA00022475"/>
    </source>
</evidence>
<dbReference type="PANTHER" id="PTHR30474:SF1">
    <property type="entry name" value="PEPTIDOGLYCAN GLYCOSYLTRANSFERASE MRDB"/>
    <property type="match status" value="1"/>
</dbReference>
<comment type="function">
    <text evidence="11">Peptidoglycan polymerase that is essential for cell wall elongation.</text>
</comment>
<dbReference type="Proteomes" id="UP000515917">
    <property type="component" value="Chromosome"/>
</dbReference>
<dbReference type="Pfam" id="PF01098">
    <property type="entry name" value="FTSW_RODA_SPOVE"/>
    <property type="match status" value="1"/>
</dbReference>
<dbReference type="GO" id="GO:0071555">
    <property type="term" value="P:cell wall organization"/>
    <property type="evidence" value="ECO:0007669"/>
    <property type="project" value="UniProtKB-KW"/>
</dbReference>
<dbReference type="InterPro" id="IPR018365">
    <property type="entry name" value="Cell_cycle_FtsW-rel_CS"/>
</dbReference>
<evidence type="ECO:0000313" key="13">
    <source>
        <dbReference type="Proteomes" id="UP000515917"/>
    </source>
</evidence>
<dbReference type="GO" id="GO:0032153">
    <property type="term" value="C:cell division site"/>
    <property type="evidence" value="ECO:0007669"/>
    <property type="project" value="TreeGrafter"/>
</dbReference>
<evidence type="ECO:0000256" key="9">
    <source>
        <dbReference type="ARBA" id="ARBA00023136"/>
    </source>
</evidence>
<keyword evidence="2 11" id="KW-1003">Cell membrane</keyword>
<feature type="transmembrane region" description="Helical" evidence="11">
    <location>
        <begin position="340"/>
        <end position="361"/>
    </location>
</feature>
<dbReference type="InterPro" id="IPR001182">
    <property type="entry name" value="FtsW/RodA"/>
</dbReference>
<feature type="transmembrane region" description="Helical" evidence="11">
    <location>
        <begin position="16"/>
        <end position="36"/>
    </location>
</feature>
<organism evidence="12 13">
    <name type="scientific">Iodobacter fluviatilis</name>
    <dbReference type="NCBI Taxonomy" id="537"/>
    <lineage>
        <taxon>Bacteria</taxon>
        <taxon>Pseudomonadati</taxon>
        <taxon>Pseudomonadota</taxon>
        <taxon>Betaproteobacteria</taxon>
        <taxon>Neisseriales</taxon>
        <taxon>Chitinibacteraceae</taxon>
        <taxon>Iodobacter</taxon>
    </lineage>
</organism>
<evidence type="ECO:0000313" key="12">
    <source>
        <dbReference type="EMBL" id="QBC43300.1"/>
    </source>
</evidence>
<evidence type="ECO:0000256" key="6">
    <source>
        <dbReference type="ARBA" id="ARBA00022960"/>
    </source>
</evidence>
<dbReference type="GO" id="GO:0015648">
    <property type="term" value="F:lipid-linked peptidoglycan transporter activity"/>
    <property type="evidence" value="ECO:0007669"/>
    <property type="project" value="TreeGrafter"/>
</dbReference>
<evidence type="ECO:0000256" key="10">
    <source>
        <dbReference type="ARBA" id="ARBA00023316"/>
    </source>
</evidence>
<keyword evidence="6 11" id="KW-0133">Cell shape</keyword>
<dbReference type="AlphaFoldDB" id="A0A7G3G797"/>
<dbReference type="NCBIfam" id="TIGR02210">
    <property type="entry name" value="rodA_shape"/>
    <property type="match status" value="1"/>
</dbReference>
<feature type="transmembrane region" description="Helical" evidence="11">
    <location>
        <begin position="43"/>
        <end position="61"/>
    </location>
</feature>
<feature type="transmembrane region" description="Helical" evidence="11">
    <location>
        <begin position="134"/>
        <end position="152"/>
    </location>
</feature>
<evidence type="ECO:0000256" key="11">
    <source>
        <dbReference type="HAMAP-Rule" id="MF_02079"/>
    </source>
</evidence>
<keyword evidence="10 11" id="KW-0961">Cell wall biogenesis/degradation</keyword>
<dbReference type="EC" id="2.4.99.28" evidence="11"/>
<dbReference type="InterPro" id="IPR011923">
    <property type="entry name" value="RodA/MrdB"/>
</dbReference>
<accession>A0A7G3G797</accession>
<keyword evidence="8 11" id="KW-1133">Transmembrane helix</keyword>
<evidence type="ECO:0000256" key="7">
    <source>
        <dbReference type="ARBA" id="ARBA00022984"/>
    </source>
</evidence>
<comment type="catalytic activity">
    <reaction evidence="11">
        <text>[GlcNAc-(1-&gt;4)-Mur2Ac(oyl-L-Ala-gamma-D-Glu-L-Lys-D-Ala-D-Ala)](n)-di-trans,octa-cis-undecaprenyl diphosphate + beta-D-GlcNAc-(1-&gt;4)-Mur2Ac(oyl-L-Ala-gamma-D-Glu-L-Lys-D-Ala-D-Ala)-di-trans,octa-cis-undecaprenyl diphosphate = [GlcNAc-(1-&gt;4)-Mur2Ac(oyl-L-Ala-gamma-D-Glu-L-Lys-D-Ala-D-Ala)](n+1)-di-trans,octa-cis-undecaprenyl diphosphate + di-trans,octa-cis-undecaprenyl diphosphate + H(+)</text>
        <dbReference type="Rhea" id="RHEA:23708"/>
        <dbReference type="Rhea" id="RHEA-COMP:9602"/>
        <dbReference type="Rhea" id="RHEA-COMP:9603"/>
        <dbReference type="ChEBI" id="CHEBI:15378"/>
        <dbReference type="ChEBI" id="CHEBI:58405"/>
        <dbReference type="ChEBI" id="CHEBI:60033"/>
        <dbReference type="ChEBI" id="CHEBI:78435"/>
        <dbReference type="EC" id="2.4.99.28"/>
    </reaction>
</comment>
<gene>
    <name evidence="11" type="primary">mrdB</name>
    <name evidence="11" type="synonym">rodA</name>
    <name evidence="12" type="ORF">C1H71_06940</name>
</gene>
<keyword evidence="13" id="KW-1185">Reference proteome</keyword>
<comment type="similarity">
    <text evidence="11">Belongs to the SEDS family. MrdB/RodA subfamily.</text>
</comment>
<keyword evidence="4 11" id="KW-0808">Transferase</keyword>
<dbReference type="HAMAP" id="MF_02079">
    <property type="entry name" value="PGT_RodA"/>
    <property type="match status" value="1"/>
</dbReference>
<dbReference type="RefSeq" id="WP_130105880.1">
    <property type="nucleotide sequence ID" value="NZ_CP025781.1"/>
</dbReference>
<keyword evidence="11" id="KW-0997">Cell inner membrane</keyword>
<evidence type="ECO:0000256" key="5">
    <source>
        <dbReference type="ARBA" id="ARBA00022692"/>
    </source>
</evidence>
<dbReference type="PROSITE" id="PS00428">
    <property type="entry name" value="FTSW_RODA_SPOVE"/>
    <property type="match status" value="1"/>
</dbReference>
<keyword evidence="5 11" id="KW-0812">Transmembrane</keyword>
<keyword evidence="9 11" id="KW-0472">Membrane</keyword>
<dbReference type="GO" id="GO:0009252">
    <property type="term" value="P:peptidoglycan biosynthetic process"/>
    <property type="evidence" value="ECO:0007669"/>
    <property type="project" value="UniProtKB-UniRule"/>
</dbReference>
<keyword evidence="3 11" id="KW-0328">Glycosyltransferase</keyword>
<dbReference type="GO" id="GO:0051301">
    <property type="term" value="P:cell division"/>
    <property type="evidence" value="ECO:0007669"/>
    <property type="project" value="InterPro"/>
</dbReference>
<sequence>MIKHLWTRFIRPIDSWLLLFTCLVLLLSTVLLFSASNRDMDMIINKVTFMGIALTVMWLVANTSQQTLIRLAVPAYIVGLLLLIAVALFGDISHGARRWLHIGVTKIQPSELMKLALPMMLAWYFHHFEISIRWKHYLFASLLIIVPVGLIMKQPDLGTSLLIASSGFYVLFFAGLSWKFIGLMGAAGGGLAYVVMHWNSCVQILHEYQCRRVATMLDPMQDPLGAGYHIIQGTIAIGSGGIFGKGWLNGTQTHLDFIPERTTDFIFAVFGEEFGLLGNAILLVLYLLLIGRGLVIANNASTLFGRLLAGAITLTFFTYAFVNMGMVSGILPVVGVPLPLISYGGTSMVSLLTGFGLLMSVQGDRKLMKS</sequence>
<dbReference type="GO" id="GO:0005886">
    <property type="term" value="C:plasma membrane"/>
    <property type="evidence" value="ECO:0007669"/>
    <property type="project" value="UniProtKB-SubCell"/>
</dbReference>
<keyword evidence="7 11" id="KW-0573">Peptidoglycan synthesis</keyword>
<evidence type="ECO:0000256" key="1">
    <source>
        <dbReference type="ARBA" id="ARBA00004141"/>
    </source>
</evidence>
<proteinExistence type="inferred from homology"/>
<feature type="transmembrane region" description="Helical" evidence="11">
    <location>
        <begin position="159"/>
        <end position="181"/>
    </location>
</feature>
<comment type="pathway">
    <text evidence="11">Cell wall biogenesis; peptidoglycan biosynthesis.</text>
</comment>
<dbReference type="KEGG" id="ifl:C1H71_06940"/>
<evidence type="ECO:0000256" key="4">
    <source>
        <dbReference type="ARBA" id="ARBA00022679"/>
    </source>
</evidence>
<evidence type="ECO:0000256" key="3">
    <source>
        <dbReference type="ARBA" id="ARBA00022676"/>
    </source>
</evidence>
<feature type="transmembrane region" description="Helical" evidence="11">
    <location>
        <begin position="67"/>
        <end position="90"/>
    </location>
</feature>
<dbReference type="EMBL" id="CP025781">
    <property type="protein sequence ID" value="QBC43300.1"/>
    <property type="molecule type" value="Genomic_DNA"/>
</dbReference>
<protein>
    <recommendedName>
        <fullName evidence="11">Peptidoglycan glycosyltransferase MrdB</fullName>
        <shortName evidence="11">PGT</shortName>
        <ecNumber evidence="11">2.4.99.28</ecNumber>
    </recommendedName>
    <alternativeName>
        <fullName evidence="11">Cell elongation protein RodA</fullName>
    </alternativeName>
    <alternativeName>
        <fullName evidence="11">Cell wall polymerase</fullName>
    </alternativeName>
    <alternativeName>
        <fullName evidence="11">Peptidoglycan polymerase</fullName>
        <shortName evidence="11">PG polymerase</shortName>
    </alternativeName>
</protein>
<feature type="transmembrane region" description="Helical" evidence="11">
    <location>
        <begin position="307"/>
        <end position="334"/>
    </location>
</feature>
<name>A0A7G3G797_9NEIS</name>
<evidence type="ECO:0000256" key="8">
    <source>
        <dbReference type="ARBA" id="ARBA00022989"/>
    </source>
</evidence>
<dbReference type="UniPathway" id="UPA00219"/>
<reference evidence="12 13" key="1">
    <citation type="submission" date="2018-01" db="EMBL/GenBank/DDBJ databases">
        <title>Genome sequence of Iodobacter sp. strain PCH194 isolated from Indian Trans-Himalaya.</title>
        <authorList>
            <person name="Kumar V."/>
            <person name="Thakur V."/>
            <person name="Kumar S."/>
            <person name="Singh D."/>
        </authorList>
    </citation>
    <scope>NUCLEOTIDE SEQUENCE [LARGE SCALE GENOMIC DNA]</scope>
    <source>
        <strain evidence="12 13">PCH194</strain>
    </source>
</reference>